<evidence type="ECO:0000259" key="4">
    <source>
        <dbReference type="PROSITE" id="PS50932"/>
    </source>
</evidence>
<dbReference type="Proteomes" id="UP000075025">
    <property type="component" value="Unassembled WGS sequence"/>
</dbReference>
<dbReference type="InterPro" id="IPR028082">
    <property type="entry name" value="Peripla_BP_I"/>
</dbReference>
<dbReference type="EMBL" id="LDRT01000120">
    <property type="protein sequence ID" value="KTR90776.1"/>
    <property type="molecule type" value="Genomic_DNA"/>
</dbReference>
<dbReference type="OrthoDB" id="252678at2"/>
<sequence length="333" mass="36091">MVNIADVAKAAGVSRSTVSYALSGNRPISRETRERIDAAINELGFTVNAGARALATSQTMVLGLLLQFHEDEFPPAMLQYILAVSNAARELGYDILMVTDGDGPGAIRRITSSNMVDGVVLLDVTHDDPRLPALRQARQPGALVGLPRDTEGVDVFDLDFGEAARLTIDHLSALGHRDIVLVSPPRHVFERGGAYAWRFRDAALERAARYGIRVHPYYGESQQPGIERTLNAILDARADSTALVVHNDASIAALPAVLRERGVVVPRDLSVVSLYSQDFGRTFLLPYTAVETSPDGLGRTAVQHLVRRIAEPHYGPPVVGFIEPELTDRGSTA</sequence>
<keyword evidence="3" id="KW-0804">Transcription</keyword>
<dbReference type="AlphaFoldDB" id="A0A147ETZ4"/>
<dbReference type="SUPFAM" id="SSF47413">
    <property type="entry name" value="lambda repressor-like DNA-binding domains"/>
    <property type="match status" value="1"/>
</dbReference>
<dbReference type="InterPro" id="IPR046335">
    <property type="entry name" value="LacI/GalR-like_sensor"/>
</dbReference>
<dbReference type="Gene3D" id="1.10.260.40">
    <property type="entry name" value="lambda repressor-like DNA-binding domains"/>
    <property type="match status" value="1"/>
</dbReference>
<dbReference type="PANTHER" id="PTHR30146">
    <property type="entry name" value="LACI-RELATED TRANSCRIPTIONAL REPRESSOR"/>
    <property type="match status" value="1"/>
</dbReference>
<dbReference type="GO" id="GO:0000976">
    <property type="term" value="F:transcription cis-regulatory region binding"/>
    <property type="evidence" value="ECO:0007669"/>
    <property type="project" value="TreeGrafter"/>
</dbReference>
<evidence type="ECO:0000256" key="2">
    <source>
        <dbReference type="ARBA" id="ARBA00023125"/>
    </source>
</evidence>
<dbReference type="SUPFAM" id="SSF53822">
    <property type="entry name" value="Periplasmic binding protein-like I"/>
    <property type="match status" value="1"/>
</dbReference>
<keyword evidence="2" id="KW-0238">DNA-binding</keyword>
<reference evidence="5 6" key="1">
    <citation type="journal article" date="2016" name="Front. Microbiol.">
        <title>Genomic Resource of Rice Seed Associated Bacteria.</title>
        <authorList>
            <person name="Midha S."/>
            <person name="Bansal K."/>
            <person name="Sharma S."/>
            <person name="Kumar N."/>
            <person name="Patil P.P."/>
            <person name="Chaudhry V."/>
            <person name="Patil P.B."/>
        </authorList>
    </citation>
    <scope>NUCLEOTIDE SEQUENCE [LARGE SCALE GENOMIC DNA]</scope>
    <source>
        <strain evidence="5 6">NS220</strain>
    </source>
</reference>
<accession>A0A147ETZ4</accession>
<dbReference type="PATRIC" id="fig|2033.6.peg.497"/>
<dbReference type="PROSITE" id="PS00356">
    <property type="entry name" value="HTH_LACI_1"/>
    <property type="match status" value="1"/>
</dbReference>
<dbReference type="InterPro" id="IPR000843">
    <property type="entry name" value="HTH_LacI"/>
</dbReference>
<name>A0A147ETZ4_MICTE</name>
<dbReference type="InterPro" id="IPR010982">
    <property type="entry name" value="Lambda_DNA-bd_dom_sf"/>
</dbReference>
<evidence type="ECO:0000313" key="6">
    <source>
        <dbReference type="Proteomes" id="UP000075025"/>
    </source>
</evidence>
<organism evidence="5 6">
    <name type="scientific">Microbacterium testaceum</name>
    <name type="common">Aureobacterium testaceum</name>
    <name type="synonym">Brevibacterium testaceum</name>
    <dbReference type="NCBI Taxonomy" id="2033"/>
    <lineage>
        <taxon>Bacteria</taxon>
        <taxon>Bacillati</taxon>
        <taxon>Actinomycetota</taxon>
        <taxon>Actinomycetes</taxon>
        <taxon>Micrococcales</taxon>
        <taxon>Microbacteriaceae</taxon>
        <taxon>Microbacterium</taxon>
    </lineage>
</organism>
<evidence type="ECO:0000256" key="3">
    <source>
        <dbReference type="ARBA" id="ARBA00023163"/>
    </source>
</evidence>
<protein>
    <submittedName>
        <fullName evidence="5">Transcriptional regulator</fullName>
    </submittedName>
</protein>
<dbReference type="SMART" id="SM00354">
    <property type="entry name" value="HTH_LACI"/>
    <property type="match status" value="1"/>
</dbReference>
<dbReference type="Gene3D" id="3.40.50.2300">
    <property type="match status" value="2"/>
</dbReference>
<gene>
    <name evidence="5" type="ORF">NS220_14965</name>
</gene>
<dbReference type="PROSITE" id="PS50932">
    <property type="entry name" value="HTH_LACI_2"/>
    <property type="match status" value="1"/>
</dbReference>
<dbReference type="CDD" id="cd01392">
    <property type="entry name" value="HTH_LacI"/>
    <property type="match status" value="1"/>
</dbReference>
<dbReference type="Pfam" id="PF13377">
    <property type="entry name" value="Peripla_BP_3"/>
    <property type="match status" value="1"/>
</dbReference>
<dbReference type="GO" id="GO:0003700">
    <property type="term" value="F:DNA-binding transcription factor activity"/>
    <property type="evidence" value="ECO:0007669"/>
    <property type="project" value="TreeGrafter"/>
</dbReference>
<dbReference type="CDD" id="cd06267">
    <property type="entry name" value="PBP1_LacI_sugar_binding-like"/>
    <property type="match status" value="1"/>
</dbReference>
<proteinExistence type="predicted"/>
<dbReference type="Pfam" id="PF00356">
    <property type="entry name" value="LacI"/>
    <property type="match status" value="1"/>
</dbReference>
<feature type="domain" description="HTH lacI-type" evidence="4">
    <location>
        <begin position="2"/>
        <end position="56"/>
    </location>
</feature>
<keyword evidence="1" id="KW-0805">Transcription regulation</keyword>
<dbReference type="PANTHER" id="PTHR30146:SF153">
    <property type="entry name" value="LACTOSE OPERON REPRESSOR"/>
    <property type="match status" value="1"/>
</dbReference>
<evidence type="ECO:0000313" key="5">
    <source>
        <dbReference type="EMBL" id="KTR90776.1"/>
    </source>
</evidence>
<evidence type="ECO:0000256" key="1">
    <source>
        <dbReference type="ARBA" id="ARBA00023015"/>
    </source>
</evidence>
<comment type="caution">
    <text evidence="5">The sequence shown here is derived from an EMBL/GenBank/DDBJ whole genome shotgun (WGS) entry which is preliminary data.</text>
</comment>